<feature type="compositionally biased region" description="Low complexity" evidence="1">
    <location>
        <begin position="1"/>
        <end position="11"/>
    </location>
</feature>
<keyword evidence="3" id="KW-1185">Reference proteome</keyword>
<protein>
    <submittedName>
        <fullName evidence="2">Uncharacterized protein</fullName>
    </submittedName>
</protein>
<name>A0A9N7UNA4_PLEPL</name>
<organism evidence="2 3">
    <name type="scientific">Pleuronectes platessa</name>
    <name type="common">European plaice</name>
    <dbReference type="NCBI Taxonomy" id="8262"/>
    <lineage>
        <taxon>Eukaryota</taxon>
        <taxon>Metazoa</taxon>
        <taxon>Chordata</taxon>
        <taxon>Craniata</taxon>
        <taxon>Vertebrata</taxon>
        <taxon>Euteleostomi</taxon>
        <taxon>Actinopterygii</taxon>
        <taxon>Neopterygii</taxon>
        <taxon>Teleostei</taxon>
        <taxon>Neoteleostei</taxon>
        <taxon>Acanthomorphata</taxon>
        <taxon>Carangaria</taxon>
        <taxon>Pleuronectiformes</taxon>
        <taxon>Pleuronectoidei</taxon>
        <taxon>Pleuronectidae</taxon>
        <taxon>Pleuronectes</taxon>
    </lineage>
</organism>
<sequence length="187" mass="20433">MLLLPYSLTPPSSLPPSLPHPLTSPRGREMRGGGAGLGGVEGAGRGGVVVVPLTFQSCNLTSWVGLYSGSLRGYWVMSSRDELQLKPDETGPEVRFVLSRFTRDSQDKHTERDTQPVRVPGTCRCPDCGRNLENQRTLTQGEHENFTGTENLLVGTVLTTQLNDPKDPKGTELLLFGTRDPGTRQMQ</sequence>
<evidence type="ECO:0000313" key="3">
    <source>
        <dbReference type="Proteomes" id="UP001153269"/>
    </source>
</evidence>
<proteinExistence type="predicted"/>
<dbReference type="EMBL" id="CADEAL010001557">
    <property type="protein sequence ID" value="CAB1433362.1"/>
    <property type="molecule type" value="Genomic_DNA"/>
</dbReference>
<comment type="caution">
    <text evidence="2">The sequence shown here is derived from an EMBL/GenBank/DDBJ whole genome shotgun (WGS) entry which is preliminary data.</text>
</comment>
<gene>
    <name evidence="2" type="ORF">PLEPLA_LOCUS21452</name>
</gene>
<evidence type="ECO:0000256" key="1">
    <source>
        <dbReference type="SAM" id="MobiDB-lite"/>
    </source>
</evidence>
<feature type="region of interest" description="Disordered" evidence="1">
    <location>
        <begin position="1"/>
        <end position="35"/>
    </location>
</feature>
<dbReference type="AlphaFoldDB" id="A0A9N7UNA4"/>
<feature type="region of interest" description="Disordered" evidence="1">
    <location>
        <begin position="163"/>
        <end position="187"/>
    </location>
</feature>
<dbReference type="Proteomes" id="UP001153269">
    <property type="component" value="Unassembled WGS sequence"/>
</dbReference>
<reference evidence="2" key="1">
    <citation type="submission" date="2020-03" db="EMBL/GenBank/DDBJ databases">
        <authorList>
            <person name="Weist P."/>
        </authorList>
    </citation>
    <scope>NUCLEOTIDE SEQUENCE</scope>
</reference>
<evidence type="ECO:0000313" key="2">
    <source>
        <dbReference type="EMBL" id="CAB1433362.1"/>
    </source>
</evidence>
<accession>A0A9N7UNA4</accession>